<organism evidence="2">
    <name type="scientific">viral metagenome</name>
    <dbReference type="NCBI Taxonomy" id="1070528"/>
    <lineage>
        <taxon>unclassified sequences</taxon>
        <taxon>metagenomes</taxon>
        <taxon>organismal metagenomes</taxon>
    </lineage>
</organism>
<dbReference type="EMBL" id="MN739177">
    <property type="protein sequence ID" value="QHS92256.1"/>
    <property type="molecule type" value="Genomic_DNA"/>
</dbReference>
<feature type="transmembrane region" description="Helical" evidence="1">
    <location>
        <begin position="34"/>
        <end position="56"/>
    </location>
</feature>
<name>A0A6C0BJA7_9ZZZZ</name>
<reference evidence="2" key="1">
    <citation type="journal article" date="2020" name="Nature">
        <title>Giant virus diversity and host interactions through global metagenomics.</title>
        <authorList>
            <person name="Schulz F."/>
            <person name="Roux S."/>
            <person name="Paez-Espino D."/>
            <person name="Jungbluth S."/>
            <person name="Walsh D.A."/>
            <person name="Denef V.J."/>
            <person name="McMahon K.D."/>
            <person name="Konstantinidis K.T."/>
            <person name="Eloe-Fadrosh E.A."/>
            <person name="Kyrpides N.C."/>
            <person name="Woyke T."/>
        </authorList>
    </citation>
    <scope>NUCLEOTIDE SEQUENCE</scope>
    <source>
        <strain evidence="2">GVMAG-M-3300014204-73</strain>
    </source>
</reference>
<dbReference type="AlphaFoldDB" id="A0A6C0BJA7"/>
<protein>
    <submittedName>
        <fullName evidence="2">Uncharacterized protein</fullName>
    </submittedName>
</protein>
<evidence type="ECO:0000313" key="2">
    <source>
        <dbReference type="EMBL" id="QHS92256.1"/>
    </source>
</evidence>
<keyword evidence="1" id="KW-1133">Transmembrane helix</keyword>
<keyword evidence="1" id="KW-0472">Membrane</keyword>
<feature type="transmembrane region" description="Helical" evidence="1">
    <location>
        <begin position="76"/>
        <end position="96"/>
    </location>
</feature>
<sequence>MNSDFFMKKSEFIDIKKFFNLCDSMIYKHMWFKFLAKSAMSGVILVLVGLVATWFVSQTSLKVTLPPECAAWNQHHVMELTLFVAGVLLYFTNYGLDYLVKFLNFKLIT</sequence>
<keyword evidence="1" id="KW-0812">Transmembrane</keyword>
<evidence type="ECO:0000256" key="1">
    <source>
        <dbReference type="SAM" id="Phobius"/>
    </source>
</evidence>
<accession>A0A6C0BJA7</accession>
<proteinExistence type="predicted"/>